<dbReference type="Proteomes" id="UP001497516">
    <property type="component" value="Chromosome 6"/>
</dbReference>
<organism evidence="1 2">
    <name type="scientific">Linum trigynum</name>
    <dbReference type="NCBI Taxonomy" id="586398"/>
    <lineage>
        <taxon>Eukaryota</taxon>
        <taxon>Viridiplantae</taxon>
        <taxon>Streptophyta</taxon>
        <taxon>Embryophyta</taxon>
        <taxon>Tracheophyta</taxon>
        <taxon>Spermatophyta</taxon>
        <taxon>Magnoliopsida</taxon>
        <taxon>eudicotyledons</taxon>
        <taxon>Gunneridae</taxon>
        <taxon>Pentapetalae</taxon>
        <taxon>rosids</taxon>
        <taxon>fabids</taxon>
        <taxon>Malpighiales</taxon>
        <taxon>Linaceae</taxon>
        <taxon>Linum</taxon>
    </lineage>
</organism>
<evidence type="ECO:0000313" key="2">
    <source>
        <dbReference type="Proteomes" id="UP001497516"/>
    </source>
</evidence>
<gene>
    <name evidence="1" type="ORF">LTRI10_LOCUS36452</name>
</gene>
<dbReference type="InterPro" id="IPR044176">
    <property type="entry name" value="TRL4_chloroplastic"/>
</dbReference>
<dbReference type="PANTHER" id="PTHR47912">
    <property type="entry name" value="THIOREDOXIN-LIKE 4, CHLOROPLASTIC"/>
    <property type="match status" value="1"/>
</dbReference>
<protein>
    <submittedName>
        <fullName evidence="1">Uncharacterized protein</fullName>
    </submittedName>
</protein>
<dbReference type="GO" id="GO:0009507">
    <property type="term" value="C:chloroplast"/>
    <property type="evidence" value="ECO:0007669"/>
    <property type="project" value="TreeGrafter"/>
</dbReference>
<keyword evidence="2" id="KW-1185">Reference proteome</keyword>
<reference evidence="1 2" key="1">
    <citation type="submission" date="2024-04" db="EMBL/GenBank/DDBJ databases">
        <authorList>
            <person name="Fracassetti M."/>
        </authorList>
    </citation>
    <scope>NUCLEOTIDE SEQUENCE [LARGE SCALE GENOMIC DNA]</scope>
</reference>
<name>A0AAV2FF18_9ROSI</name>
<sequence length="144" mass="16297">MERLKIPYSKSYAEFGTNLDPQFARSLRIVGMIQKPAPHCSAIRGFSKLFKGSGDEGALFIFLKHNVIDEYDEESDVAERLRIRGSVSNLVCITGWSLVLQTVSLFHFYKYGVLGEAFATRHKQRITEAILKYIASFSPSSQEK</sequence>
<dbReference type="EMBL" id="OZ034819">
    <property type="protein sequence ID" value="CAL1396065.1"/>
    <property type="molecule type" value="Genomic_DNA"/>
</dbReference>
<dbReference type="PANTHER" id="PTHR47912:SF1">
    <property type="entry name" value="THIOREDOXIN-LIKE 4, CHLOROPLASTIC"/>
    <property type="match status" value="1"/>
</dbReference>
<evidence type="ECO:0000313" key="1">
    <source>
        <dbReference type="EMBL" id="CAL1396065.1"/>
    </source>
</evidence>
<accession>A0AAV2FF18</accession>
<dbReference type="AlphaFoldDB" id="A0AAV2FF18"/>
<proteinExistence type="predicted"/>